<protein>
    <submittedName>
        <fullName evidence="1">Uncharacterized protein</fullName>
    </submittedName>
</protein>
<proteinExistence type="predicted"/>
<dbReference type="EMBL" id="CM017706">
    <property type="protein sequence ID" value="TYG66145.1"/>
    <property type="molecule type" value="Genomic_DNA"/>
</dbReference>
<gene>
    <name evidence="1" type="ORF">ES288_D06G243900v1</name>
</gene>
<keyword evidence="2" id="KW-1185">Reference proteome</keyword>
<accession>A0A5D2CCW1</accession>
<evidence type="ECO:0000313" key="2">
    <source>
        <dbReference type="Proteomes" id="UP000323506"/>
    </source>
</evidence>
<name>A0A5D2CCW1_GOSDA</name>
<dbReference type="AlphaFoldDB" id="A0A5D2CCW1"/>
<organism evidence="1 2">
    <name type="scientific">Gossypium darwinii</name>
    <name type="common">Darwin's cotton</name>
    <name type="synonym">Gossypium barbadense var. darwinii</name>
    <dbReference type="NCBI Taxonomy" id="34276"/>
    <lineage>
        <taxon>Eukaryota</taxon>
        <taxon>Viridiplantae</taxon>
        <taxon>Streptophyta</taxon>
        <taxon>Embryophyta</taxon>
        <taxon>Tracheophyta</taxon>
        <taxon>Spermatophyta</taxon>
        <taxon>Magnoliopsida</taxon>
        <taxon>eudicotyledons</taxon>
        <taxon>Gunneridae</taxon>
        <taxon>Pentapetalae</taxon>
        <taxon>rosids</taxon>
        <taxon>malvids</taxon>
        <taxon>Malvales</taxon>
        <taxon>Malvaceae</taxon>
        <taxon>Malvoideae</taxon>
        <taxon>Gossypium</taxon>
    </lineage>
</organism>
<evidence type="ECO:0000313" key="1">
    <source>
        <dbReference type="EMBL" id="TYG66145.1"/>
    </source>
</evidence>
<reference evidence="1 2" key="1">
    <citation type="submission" date="2019-06" db="EMBL/GenBank/DDBJ databases">
        <title>WGS assembly of Gossypium darwinii.</title>
        <authorList>
            <person name="Chen Z.J."/>
            <person name="Sreedasyam A."/>
            <person name="Ando A."/>
            <person name="Song Q."/>
            <person name="De L."/>
            <person name="Hulse-Kemp A."/>
            <person name="Ding M."/>
            <person name="Ye W."/>
            <person name="Kirkbride R."/>
            <person name="Jenkins J."/>
            <person name="Plott C."/>
            <person name="Lovell J."/>
            <person name="Lin Y.-M."/>
            <person name="Vaughn R."/>
            <person name="Liu B."/>
            <person name="Li W."/>
            <person name="Simpson S."/>
            <person name="Scheffler B."/>
            <person name="Saski C."/>
            <person name="Grover C."/>
            <person name="Hu G."/>
            <person name="Conover J."/>
            <person name="Carlson J."/>
            <person name="Shu S."/>
            <person name="Boston L."/>
            <person name="Williams M."/>
            <person name="Peterson D."/>
            <person name="Mcgee K."/>
            <person name="Jones D."/>
            <person name="Wendel J."/>
            <person name="Stelly D."/>
            <person name="Grimwood J."/>
            <person name="Schmutz J."/>
        </authorList>
    </citation>
    <scope>NUCLEOTIDE SEQUENCE [LARGE SCALE GENOMIC DNA]</scope>
    <source>
        <strain evidence="1">1808015.09</strain>
    </source>
</reference>
<sequence length="69" mass="7477">MAQPIVITARGSPPHLSATCLAISISPHTSKDLEVKISLEPFSWLGLGIPTWFKSTLSHKSSNNTTNFL</sequence>
<dbReference type="Proteomes" id="UP000323506">
    <property type="component" value="Chromosome D06"/>
</dbReference>